<reference evidence="3 4" key="1">
    <citation type="submission" date="2019-01" db="EMBL/GenBank/DDBJ databases">
        <authorList>
            <person name="Brito A."/>
        </authorList>
    </citation>
    <scope>NUCLEOTIDE SEQUENCE [LARGE SCALE GENOMIC DNA]</scope>
    <source>
        <strain evidence="3">1</strain>
    </source>
</reference>
<dbReference type="RefSeq" id="WP_144872338.1">
    <property type="nucleotide sequence ID" value="NZ_LR213981.1"/>
</dbReference>
<evidence type="ECO:0000256" key="1">
    <source>
        <dbReference type="ARBA" id="ARBA00010751"/>
    </source>
</evidence>
<dbReference type="Gene3D" id="3.30.110.70">
    <property type="entry name" value="Hypothetical protein apc22750. Chain B"/>
    <property type="match status" value="1"/>
</dbReference>
<dbReference type="AlphaFoldDB" id="A0A563VRI4"/>
<comment type="similarity">
    <text evidence="1 2">Belongs to the UPF0145 family.</text>
</comment>
<dbReference type="PANTHER" id="PTHR34068:SF2">
    <property type="entry name" value="UPF0145 PROTEIN SCO3412"/>
    <property type="match status" value="1"/>
</dbReference>
<accession>A0A563VRI4</accession>
<protein>
    <recommendedName>
        <fullName evidence="2">UPF0145 protein H1P_2370009</fullName>
    </recommendedName>
</protein>
<evidence type="ECO:0000313" key="3">
    <source>
        <dbReference type="EMBL" id="VEP14070.1"/>
    </source>
</evidence>
<dbReference type="EMBL" id="CAACVJ010000154">
    <property type="protein sequence ID" value="VEP14070.1"/>
    <property type="molecule type" value="Genomic_DNA"/>
</dbReference>
<keyword evidence="4" id="KW-1185">Reference proteome</keyword>
<dbReference type="Proteomes" id="UP000320055">
    <property type="component" value="Unassembled WGS sequence"/>
</dbReference>
<dbReference type="PANTHER" id="PTHR34068">
    <property type="entry name" value="UPF0145 PROTEIN YBJQ"/>
    <property type="match status" value="1"/>
</dbReference>
<dbReference type="Pfam" id="PF01906">
    <property type="entry name" value="YbjQ_1"/>
    <property type="match status" value="1"/>
</dbReference>
<dbReference type="InterPro" id="IPR002765">
    <property type="entry name" value="UPF0145_YbjQ-like"/>
</dbReference>
<dbReference type="HAMAP" id="MF_00338">
    <property type="entry name" value="UPF0145"/>
    <property type="match status" value="1"/>
</dbReference>
<evidence type="ECO:0000256" key="2">
    <source>
        <dbReference type="HAMAP-Rule" id="MF_00338"/>
    </source>
</evidence>
<organism evidence="3 4">
    <name type="scientific">Hyella patelloides LEGE 07179</name>
    <dbReference type="NCBI Taxonomy" id="945734"/>
    <lineage>
        <taxon>Bacteria</taxon>
        <taxon>Bacillati</taxon>
        <taxon>Cyanobacteriota</taxon>
        <taxon>Cyanophyceae</taxon>
        <taxon>Pleurocapsales</taxon>
        <taxon>Hyellaceae</taxon>
        <taxon>Hyella</taxon>
    </lineage>
</organism>
<evidence type="ECO:0000313" key="4">
    <source>
        <dbReference type="Proteomes" id="UP000320055"/>
    </source>
</evidence>
<gene>
    <name evidence="3" type="ORF">H1P_2370009</name>
</gene>
<name>A0A563VRI4_9CYAN</name>
<sequence length="119" mass="12579">MTSRSSRQASSGNSGIIITTLEGVPGKEIIEHYGLVQGSTIRAKHVGKDIMAGLKNLVGGELKGYTELLQEARKEAVERMIEQANFVGANAVVNVRFATSSVAQGAAELFAYGTAVKVQ</sequence>
<dbReference type="OrthoDB" id="9796448at2"/>
<dbReference type="SUPFAM" id="SSF117782">
    <property type="entry name" value="YbjQ-like"/>
    <property type="match status" value="1"/>
</dbReference>
<proteinExistence type="inferred from homology"/>
<dbReference type="InterPro" id="IPR035439">
    <property type="entry name" value="UPF0145_dom_sf"/>
</dbReference>